<dbReference type="KEGG" id="psoj:PHYSODRAFT_534089"/>
<feature type="transmembrane region" description="Helical" evidence="1">
    <location>
        <begin position="126"/>
        <end position="147"/>
    </location>
</feature>
<protein>
    <recommendedName>
        <fullName evidence="2">WLGC domain-containing protein</fullName>
    </recommendedName>
</protein>
<keyword evidence="1" id="KW-0812">Transmembrane</keyword>
<evidence type="ECO:0000259" key="2">
    <source>
        <dbReference type="Pfam" id="PF26605"/>
    </source>
</evidence>
<dbReference type="InterPro" id="IPR032675">
    <property type="entry name" value="LRR_dom_sf"/>
</dbReference>
<dbReference type="OMA" id="AFISCNC"/>
<evidence type="ECO:0000313" key="3">
    <source>
        <dbReference type="EMBL" id="EGZ05452.1"/>
    </source>
</evidence>
<dbReference type="EMBL" id="JH159166">
    <property type="protein sequence ID" value="EGZ05452.1"/>
    <property type="molecule type" value="Genomic_DNA"/>
</dbReference>
<accession>G5AFT6</accession>
<organism evidence="3 4">
    <name type="scientific">Phytophthora sojae (strain P6497)</name>
    <name type="common">Soybean stem and root rot agent</name>
    <name type="synonym">Phytophthora megasperma f. sp. glycines</name>
    <dbReference type="NCBI Taxonomy" id="1094619"/>
    <lineage>
        <taxon>Eukaryota</taxon>
        <taxon>Sar</taxon>
        <taxon>Stramenopiles</taxon>
        <taxon>Oomycota</taxon>
        <taxon>Peronosporomycetes</taxon>
        <taxon>Peronosporales</taxon>
        <taxon>Peronosporaceae</taxon>
        <taxon>Phytophthora</taxon>
    </lineage>
</organism>
<keyword evidence="1" id="KW-0472">Membrane</keyword>
<dbReference type="Proteomes" id="UP000002640">
    <property type="component" value="Unassembled WGS sequence"/>
</dbReference>
<name>G5AFT6_PHYSP</name>
<feature type="transmembrane region" description="Helical" evidence="1">
    <location>
        <begin position="262"/>
        <end position="281"/>
    </location>
</feature>
<dbReference type="Gene3D" id="3.80.10.10">
    <property type="entry name" value="Ribonuclease Inhibitor"/>
    <property type="match status" value="1"/>
</dbReference>
<feature type="domain" description="WLGC" evidence="2">
    <location>
        <begin position="572"/>
        <end position="641"/>
    </location>
</feature>
<dbReference type="RefSeq" id="XP_009538983.1">
    <property type="nucleotide sequence ID" value="XM_009540688.1"/>
</dbReference>
<dbReference type="InParanoid" id="G5AFT6"/>
<feature type="transmembrane region" description="Helical" evidence="1">
    <location>
        <begin position="162"/>
        <end position="181"/>
    </location>
</feature>
<dbReference type="InterPro" id="IPR058256">
    <property type="entry name" value="WLGC"/>
</dbReference>
<keyword evidence="4" id="KW-1185">Reference proteome</keyword>
<reference evidence="3 4" key="1">
    <citation type="journal article" date="2006" name="Science">
        <title>Phytophthora genome sequences uncover evolutionary origins and mechanisms of pathogenesis.</title>
        <authorList>
            <person name="Tyler B.M."/>
            <person name="Tripathy S."/>
            <person name="Zhang X."/>
            <person name="Dehal P."/>
            <person name="Jiang R.H."/>
            <person name="Aerts A."/>
            <person name="Arredondo F.D."/>
            <person name="Baxter L."/>
            <person name="Bensasson D."/>
            <person name="Beynon J.L."/>
            <person name="Chapman J."/>
            <person name="Damasceno C.M."/>
            <person name="Dorrance A.E."/>
            <person name="Dou D."/>
            <person name="Dickerman A.W."/>
            <person name="Dubchak I.L."/>
            <person name="Garbelotto M."/>
            <person name="Gijzen M."/>
            <person name="Gordon S.G."/>
            <person name="Govers F."/>
            <person name="Grunwald N.J."/>
            <person name="Huang W."/>
            <person name="Ivors K.L."/>
            <person name="Jones R.W."/>
            <person name="Kamoun S."/>
            <person name="Krampis K."/>
            <person name="Lamour K.H."/>
            <person name="Lee M.K."/>
            <person name="McDonald W.H."/>
            <person name="Medina M."/>
            <person name="Meijer H.J."/>
            <person name="Nordberg E.K."/>
            <person name="Maclean D.J."/>
            <person name="Ospina-Giraldo M.D."/>
            <person name="Morris P.F."/>
            <person name="Phuntumart V."/>
            <person name="Putnam N.H."/>
            <person name="Rash S."/>
            <person name="Rose J.K."/>
            <person name="Sakihama Y."/>
            <person name="Salamov A.A."/>
            <person name="Savidor A."/>
            <person name="Scheuring C.F."/>
            <person name="Smith B.M."/>
            <person name="Sobral B.W."/>
            <person name="Terry A."/>
            <person name="Torto-Alalibo T.A."/>
            <person name="Win J."/>
            <person name="Xu Z."/>
            <person name="Zhang H."/>
            <person name="Grigoriev I.V."/>
            <person name="Rokhsar D.S."/>
            <person name="Boore J.L."/>
        </authorList>
    </citation>
    <scope>NUCLEOTIDE SEQUENCE [LARGE SCALE GENOMIC DNA]</scope>
    <source>
        <strain evidence="3 4">P6497</strain>
    </source>
</reference>
<gene>
    <name evidence="3" type="ORF">PHYSODRAFT_534089</name>
</gene>
<dbReference type="AlphaFoldDB" id="G5AFT6"/>
<dbReference type="GeneID" id="20661949"/>
<keyword evidence="1" id="KW-1133">Transmembrane helix</keyword>
<proteinExistence type="predicted"/>
<evidence type="ECO:0000256" key="1">
    <source>
        <dbReference type="SAM" id="Phobius"/>
    </source>
</evidence>
<sequence>MNTGDYDDGQFWLLLDQDIGIKLVRIFGLSVAEVGYFHILVKMLVWRTIPAPFVARGGGIRKANVEGKKSMVAVRRKSTTMPGFWEELTGINGSYRKFWNLVHKVTDLTTQVVLLSNYLEKGFPDVLVYGWAAFISCNCLSCVHNILLDKHSALAEILVDSIFDLIATIVYPILVLVYCYYNFQFDHEVFRTYVQVLPAGSFEIIARLFADPAEVELFRVNFNSLRDQTPLLLVIHLLMNWSFWHRFKAVVEVLQNRVPKPFALFFMAISVLLVPYVHLAIQASRSACSPYTECLVYAYRFPWTPANKEVCPCRTLIDIDRAPKTFDEWINPVDVTDEVKTLAASGDLKVLRLINRQLVELPTELKNCQLEHLSLIYTSTNRFPDWTSTWKSLEFLHVEGKQGSDNLVYLPKNLFSAMPHLVFLHLALHKSLKELPALDGTLKLQTIELAHLFGLTQLPDLDKTLDLRGIVIAYLPLLETLPDLLHLKHLISLTVFRPSFLCCNGYLGRCDLTHPFCAADSSHNLPAATCLTDSKLQASPAMVSLLDRFGSAVCYKTPENLLEFADIPTKESVDMCGGVPYRRCEILDPTRNETLEGMCYNLRMQVLSCNPDPNNMTVRRLQIKLNVGTPCNVVEEAWLGCGNSVN</sequence>
<feature type="transmembrane region" description="Helical" evidence="1">
    <location>
        <begin position="20"/>
        <end position="41"/>
    </location>
</feature>
<dbReference type="SUPFAM" id="SSF52058">
    <property type="entry name" value="L domain-like"/>
    <property type="match status" value="1"/>
</dbReference>
<dbReference type="Pfam" id="PF26605">
    <property type="entry name" value="WLGC"/>
    <property type="match status" value="1"/>
</dbReference>
<evidence type="ECO:0000313" key="4">
    <source>
        <dbReference type="Proteomes" id="UP000002640"/>
    </source>
</evidence>